<dbReference type="EMBL" id="JAGQLN010000003">
    <property type="protein sequence ID" value="MCA9376456.1"/>
    <property type="molecule type" value="Genomic_DNA"/>
</dbReference>
<protein>
    <submittedName>
        <fullName evidence="4">Fibronectin type III domain-containing protein</fullName>
    </submittedName>
</protein>
<reference evidence="4" key="2">
    <citation type="journal article" date="2021" name="Microbiome">
        <title>Successional dynamics and alternative stable states in a saline activated sludge microbial community over 9 years.</title>
        <authorList>
            <person name="Wang Y."/>
            <person name="Ye J."/>
            <person name="Ju F."/>
            <person name="Liu L."/>
            <person name="Boyd J.A."/>
            <person name="Deng Y."/>
            <person name="Parks D.H."/>
            <person name="Jiang X."/>
            <person name="Yin X."/>
            <person name="Woodcroft B.J."/>
            <person name="Tyson G.W."/>
            <person name="Hugenholtz P."/>
            <person name="Polz M.F."/>
            <person name="Zhang T."/>
        </authorList>
    </citation>
    <scope>NUCLEOTIDE SEQUENCE</scope>
    <source>
        <strain evidence="4">HKST-UBA17</strain>
    </source>
</reference>
<dbReference type="Pfam" id="PF16656">
    <property type="entry name" value="Pur_ac_phosph_N"/>
    <property type="match status" value="1"/>
</dbReference>
<feature type="region of interest" description="Disordered" evidence="1">
    <location>
        <begin position="365"/>
        <end position="404"/>
    </location>
</feature>
<feature type="domain" description="Purple acid phosphatase N-terminal" evidence="3">
    <location>
        <begin position="48"/>
        <end position="164"/>
    </location>
</feature>
<dbReference type="Gene3D" id="2.60.40.380">
    <property type="entry name" value="Purple acid phosphatase-like, N-terminal"/>
    <property type="match status" value="1"/>
</dbReference>
<accession>A0A955KXU6</accession>
<evidence type="ECO:0000313" key="4">
    <source>
        <dbReference type="EMBL" id="MCA9376456.1"/>
    </source>
</evidence>
<sequence>MMKPPIDGKKYLLLITGIIFLILVAVSTAYFVFRQSDQGSMFTVYDVRLTNLTSSSATITWRTDSPSKGLVRYGTTEDDRTRFTAYDDRDHASALIKLGPLVEADILDDGIVSIDESSIQVDEVGKYYTHHVTIQDLQPDTMYYFELGDGEDFIDNISITPSFSFPVLSSSFTTFQVQEELLEPNPAYGKILSVDGVNVDDAVAFLRLYDLSDQKPLSHPISAVLNEEGNWYFDLSSLRDGTGKQISDVSLDTYGEMIYVDAGILGVSEVALLRSSFDSPASDLYVSPFNVGLEIIDTQLNSSIMQKEQSIFLQTVYAYDCNLLSGGSNCTTVNTDGGTGCRCDNGDWIGHGTCEEAYKECDRKSQQQNTSNSSTTNPDSDTSPSASNSNSTGTPGTSSGKKGPGSFCGDLHPGDGGNYWGTCKEGLVCVPCAKDTVSGYQFDRSACMYPGDDATLRCGGSISNMRSCARVDSNPASQHCSNKNYGKDQASGDECTRFNYCGWPVDYNGKCVCTLNNSDEWNVSCEVMKNKCSTGSGKTSDINADLLKTCESMEQVADVQAKCSNVSKTVIDGNRNVCTEGCHDVGFACSKKPFSSCCGDGVCIAGGSEMWDCPKDCPNARGEVTGSPFWTPPQEKFSSSDNPTASGSSSPASEMYREEQSGAFDIDVIPGEQVAGANSIIVSSEEGLFAFENEGKYCTEYKSEQYCFVIDVPGQTILYIDLNDNHSYDADVDETVSNSVRELEVTEADDSTIAWEIRPGNNYLSLSVVNEEYGPFASDLLEYLNNKYDNVFYSVSTYIDGRWKIVGSREGELINATDFIIAPGRGFVLKSSESLRVELKGQRIVTAVPVSFQAGWNLVAVHGGTNKYTAKSLIDDLNSSTQLSANNVSKWSQYKARYEGLQIDQEAVYGLDYPISSFYSYFIRTDTADTWER</sequence>
<dbReference type="Proteomes" id="UP000741282">
    <property type="component" value="Unassembled WGS sequence"/>
</dbReference>
<proteinExistence type="predicted"/>
<dbReference type="InterPro" id="IPR015914">
    <property type="entry name" value="PAPs_N"/>
</dbReference>
<feature type="transmembrane region" description="Helical" evidence="2">
    <location>
        <begin position="12"/>
        <end position="33"/>
    </location>
</feature>
<comment type="caution">
    <text evidence="4">The sequence shown here is derived from an EMBL/GenBank/DDBJ whole genome shotgun (WGS) entry which is preliminary data.</text>
</comment>
<gene>
    <name evidence="4" type="ORF">KC685_00875</name>
</gene>
<keyword evidence="2" id="KW-0472">Membrane</keyword>
<keyword evidence="2" id="KW-0812">Transmembrane</keyword>
<organism evidence="4 5">
    <name type="scientific">Candidatus Dojkabacteria bacterium</name>
    <dbReference type="NCBI Taxonomy" id="2099670"/>
    <lineage>
        <taxon>Bacteria</taxon>
        <taxon>Candidatus Dojkabacteria</taxon>
    </lineage>
</organism>
<evidence type="ECO:0000313" key="5">
    <source>
        <dbReference type="Proteomes" id="UP000741282"/>
    </source>
</evidence>
<dbReference type="AlphaFoldDB" id="A0A955KXU6"/>
<feature type="region of interest" description="Disordered" evidence="1">
    <location>
        <begin position="624"/>
        <end position="657"/>
    </location>
</feature>
<dbReference type="GO" id="GO:0046872">
    <property type="term" value="F:metal ion binding"/>
    <property type="evidence" value="ECO:0007669"/>
    <property type="project" value="InterPro"/>
</dbReference>
<name>A0A955KXU6_9BACT</name>
<feature type="compositionally biased region" description="Polar residues" evidence="1">
    <location>
        <begin position="636"/>
        <end position="652"/>
    </location>
</feature>
<feature type="compositionally biased region" description="Low complexity" evidence="1">
    <location>
        <begin position="369"/>
        <end position="404"/>
    </location>
</feature>
<evidence type="ECO:0000256" key="1">
    <source>
        <dbReference type="SAM" id="MobiDB-lite"/>
    </source>
</evidence>
<dbReference type="SUPFAM" id="SSF49363">
    <property type="entry name" value="Purple acid phosphatase, N-terminal domain"/>
    <property type="match status" value="1"/>
</dbReference>
<keyword evidence="2" id="KW-1133">Transmembrane helix</keyword>
<dbReference type="InterPro" id="IPR008963">
    <property type="entry name" value="Purple_acid_Pase-like_N"/>
</dbReference>
<evidence type="ECO:0000256" key="2">
    <source>
        <dbReference type="SAM" id="Phobius"/>
    </source>
</evidence>
<dbReference type="GO" id="GO:0003993">
    <property type="term" value="F:acid phosphatase activity"/>
    <property type="evidence" value="ECO:0007669"/>
    <property type="project" value="InterPro"/>
</dbReference>
<reference evidence="4" key="1">
    <citation type="submission" date="2020-04" db="EMBL/GenBank/DDBJ databases">
        <authorList>
            <person name="Zhang T."/>
        </authorList>
    </citation>
    <scope>NUCLEOTIDE SEQUENCE</scope>
    <source>
        <strain evidence="4">HKST-UBA17</strain>
    </source>
</reference>
<evidence type="ECO:0000259" key="3">
    <source>
        <dbReference type="Pfam" id="PF16656"/>
    </source>
</evidence>